<dbReference type="AlphaFoldDB" id="W0ALE3"/>
<accession>W0ALE3</accession>
<evidence type="ECO:0000259" key="1">
    <source>
        <dbReference type="Pfam" id="PF03724"/>
    </source>
</evidence>
<dbReference type="Proteomes" id="UP000018851">
    <property type="component" value="Chromosome"/>
</dbReference>
<feature type="domain" description="DUF306" evidence="1">
    <location>
        <begin position="27"/>
        <end position="134"/>
    </location>
</feature>
<dbReference type="Gene3D" id="2.40.128.270">
    <property type="match status" value="1"/>
</dbReference>
<sequence>MAALLGLFLAACVHGPKDVSATMGRADSYWRLESIDGEKAPAQRVPPVILRFGKDGTFHGTAACNSVGGAARWHPDGRFSGLDQPLITTTAGCLDLDAALAFAERFWSNMPSASGWRQERGMIIISLGNGSTAVFRPHPNRFRGTVLGRRRFR</sequence>
<evidence type="ECO:0000313" key="2">
    <source>
        <dbReference type="EMBL" id="AHE57123.1"/>
    </source>
</evidence>
<dbReference type="RefSeq" id="WP_025295219.1">
    <property type="nucleotide sequence ID" value="NZ_CP006644.1"/>
</dbReference>
<evidence type="ECO:0000313" key="3">
    <source>
        <dbReference type="Proteomes" id="UP000018851"/>
    </source>
</evidence>
<dbReference type="InterPro" id="IPR038670">
    <property type="entry name" value="HslJ-like_sf"/>
</dbReference>
<organism evidence="2 3">
    <name type="scientific">Sphingomonas sanxanigenens DSM 19645 = NX02</name>
    <dbReference type="NCBI Taxonomy" id="1123269"/>
    <lineage>
        <taxon>Bacteria</taxon>
        <taxon>Pseudomonadati</taxon>
        <taxon>Pseudomonadota</taxon>
        <taxon>Alphaproteobacteria</taxon>
        <taxon>Sphingomonadales</taxon>
        <taxon>Sphingomonadaceae</taxon>
        <taxon>Sphingomonas</taxon>
    </lineage>
</organism>
<dbReference type="HOGENOM" id="CLU_1712130_0_0_5"/>
<dbReference type="Pfam" id="PF03724">
    <property type="entry name" value="META"/>
    <property type="match status" value="1"/>
</dbReference>
<dbReference type="KEGG" id="ssan:NX02_27700"/>
<name>W0ALE3_9SPHN</name>
<dbReference type="EMBL" id="CP006644">
    <property type="protein sequence ID" value="AHE57123.1"/>
    <property type="molecule type" value="Genomic_DNA"/>
</dbReference>
<dbReference type="OrthoDB" id="5489750at2"/>
<dbReference type="PATRIC" id="fig|1123269.5.peg.5435"/>
<protein>
    <recommendedName>
        <fullName evidence="1">DUF306 domain-containing protein</fullName>
    </recommendedName>
</protein>
<dbReference type="InterPro" id="IPR005184">
    <property type="entry name" value="DUF306_Meta_HslJ"/>
</dbReference>
<gene>
    <name evidence="2" type="ORF">NX02_27700</name>
</gene>
<proteinExistence type="predicted"/>
<keyword evidence="3" id="KW-1185">Reference proteome</keyword>
<reference evidence="2 3" key="1">
    <citation type="submission" date="2013-07" db="EMBL/GenBank/DDBJ databases">
        <title>Completed genome of Sphingomonas sanxanigenens NX02.</title>
        <authorList>
            <person name="Ma T."/>
            <person name="Huang H."/>
            <person name="Wu M."/>
            <person name="Li X."/>
            <person name="Li G."/>
        </authorList>
    </citation>
    <scope>NUCLEOTIDE SEQUENCE [LARGE SCALE GENOMIC DNA]</scope>
    <source>
        <strain evidence="2 3">NX02</strain>
    </source>
</reference>